<proteinExistence type="predicted"/>
<dbReference type="Proteomes" id="UP001516023">
    <property type="component" value="Unassembled WGS sequence"/>
</dbReference>
<organism evidence="3 4">
    <name type="scientific">Cyclotella cryptica</name>
    <dbReference type="NCBI Taxonomy" id="29204"/>
    <lineage>
        <taxon>Eukaryota</taxon>
        <taxon>Sar</taxon>
        <taxon>Stramenopiles</taxon>
        <taxon>Ochrophyta</taxon>
        <taxon>Bacillariophyta</taxon>
        <taxon>Coscinodiscophyceae</taxon>
        <taxon>Thalassiosirophycidae</taxon>
        <taxon>Stephanodiscales</taxon>
        <taxon>Stephanodiscaceae</taxon>
        <taxon>Cyclotella</taxon>
    </lineage>
</organism>
<dbReference type="GO" id="GO:0005739">
    <property type="term" value="C:mitochondrion"/>
    <property type="evidence" value="ECO:0007669"/>
    <property type="project" value="UniProtKB-SubCell"/>
</dbReference>
<dbReference type="EMBL" id="JABMIG020000031">
    <property type="protein sequence ID" value="KAL3800648.1"/>
    <property type="molecule type" value="Genomic_DNA"/>
</dbReference>
<dbReference type="CDD" id="cd20268">
    <property type="entry name" value="Complex1_LYR_SDHAF1_LYRM8"/>
    <property type="match status" value="1"/>
</dbReference>
<reference evidence="3 4" key="1">
    <citation type="journal article" date="2020" name="G3 (Bethesda)">
        <title>Improved Reference Genome for Cyclotella cryptica CCMP332, a Model for Cell Wall Morphogenesis, Salinity Adaptation, and Lipid Production in Diatoms (Bacillariophyta).</title>
        <authorList>
            <person name="Roberts W.R."/>
            <person name="Downey K.M."/>
            <person name="Ruck E.C."/>
            <person name="Traller J.C."/>
            <person name="Alverson A.J."/>
        </authorList>
    </citation>
    <scope>NUCLEOTIDE SEQUENCE [LARGE SCALE GENOMIC DNA]</scope>
    <source>
        <strain evidence="3 4">CCMP332</strain>
    </source>
</reference>
<dbReference type="PANTHER" id="PTHR13675">
    <property type="entry name" value="LYR MOTIF-CONTAINING PROTEIN 2"/>
    <property type="match status" value="1"/>
</dbReference>
<dbReference type="InterPro" id="IPR045295">
    <property type="entry name" value="Complex1_LYR_SDHAF1_LYRM8"/>
</dbReference>
<comment type="caution">
    <text evidence="3">The sequence shown here is derived from an EMBL/GenBank/DDBJ whole genome shotgun (WGS) entry which is preliminary data.</text>
</comment>
<comment type="subcellular location">
    <subcellularLocation>
        <location evidence="1">Mitochondrion</location>
    </subcellularLocation>
</comment>
<accession>A0ABD3QJL1</accession>
<evidence type="ECO:0000313" key="4">
    <source>
        <dbReference type="Proteomes" id="UP001516023"/>
    </source>
</evidence>
<evidence type="ECO:0000256" key="2">
    <source>
        <dbReference type="ARBA" id="ARBA00023128"/>
    </source>
</evidence>
<evidence type="ECO:0000256" key="1">
    <source>
        <dbReference type="ARBA" id="ARBA00004173"/>
    </source>
</evidence>
<keyword evidence="4" id="KW-1185">Reference proteome</keyword>
<dbReference type="AlphaFoldDB" id="A0ABD3QJL1"/>
<keyword evidence="2" id="KW-0496">Mitochondrion</keyword>
<protein>
    <submittedName>
        <fullName evidence="3">Uncharacterized protein</fullName>
    </submittedName>
</protein>
<evidence type="ECO:0000313" key="3">
    <source>
        <dbReference type="EMBL" id="KAL3800648.1"/>
    </source>
</evidence>
<sequence length="106" mass="12040">MSPAARLSGLQKEVLQLYRQILREAIKKDRKSSSLSLATTNPQQTLSVNQLLSKRSSTSYARNEFRKQSSLVRRSDFKTIEYKIRKGRKQLQLLKMPGVDLVGGTS</sequence>
<dbReference type="PANTHER" id="PTHR13675:SF1">
    <property type="entry name" value="SUCCINATE DEHYDROGENASE ASSEMBLY FACTOR 1, MITOCHONDRIAL"/>
    <property type="match status" value="1"/>
</dbReference>
<name>A0ABD3QJL1_9STRA</name>
<gene>
    <name evidence="3" type="ORF">HJC23_006110</name>
</gene>